<accession>A0AAE3EU66</accession>
<feature type="transmembrane region" description="Helical" evidence="1">
    <location>
        <begin position="159"/>
        <end position="179"/>
    </location>
</feature>
<feature type="transmembrane region" description="Helical" evidence="1">
    <location>
        <begin position="74"/>
        <end position="92"/>
    </location>
</feature>
<reference evidence="2" key="1">
    <citation type="submission" date="2023-02" db="EMBL/GenBank/DDBJ databases">
        <title>Genome of Flavobacteriaceae gen. nov. sp. strain F89.</title>
        <authorList>
            <person name="Wang Y."/>
        </authorList>
    </citation>
    <scope>NUCLEOTIDE SEQUENCE</scope>
    <source>
        <strain evidence="2">F89</strain>
    </source>
</reference>
<dbReference type="GO" id="GO:0005886">
    <property type="term" value="C:plasma membrane"/>
    <property type="evidence" value="ECO:0007669"/>
    <property type="project" value="TreeGrafter"/>
</dbReference>
<dbReference type="PANTHER" id="PTHR34989">
    <property type="entry name" value="PROTEIN HDED"/>
    <property type="match status" value="1"/>
</dbReference>
<feature type="transmembrane region" description="Helical" evidence="1">
    <location>
        <begin position="133"/>
        <end position="153"/>
    </location>
</feature>
<dbReference type="InterPro" id="IPR005325">
    <property type="entry name" value="DUF308_memb"/>
</dbReference>
<keyword evidence="1" id="KW-0812">Transmembrane</keyword>
<dbReference type="Pfam" id="PF03729">
    <property type="entry name" value="DUF308"/>
    <property type="match status" value="2"/>
</dbReference>
<dbReference type="AlphaFoldDB" id="A0AAE3EU66"/>
<proteinExistence type="predicted"/>
<dbReference type="PANTHER" id="PTHR34989:SF1">
    <property type="entry name" value="PROTEIN HDED"/>
    <property type="match status" value="1"/>
</dbReference>
<dbReference type="InterPro" id="IPR052712">
    <property type="entry name" value="Acid_resist_chaperone_HdeD"/>
</dbReference>
<feature type="transmembrane region" description="Helical" evidence="1">
    <location>
        <begin position="98"/>
        <end position="121"/>
    </location>
</feature>
<evidence type="ECO:0000313" key="3">
    <source>
        <dbReference type="Proteomes" id="UP001200642"/>
    </source>
</evidence>
<organism evidence="2 3">
    <name type="scientific">Cerina litoralis</name>
    <dbReference type="NCBI Taxonomy" id="2874477"/>
    <lineage>
        <taxon>Bacteria</taxon>
        <taxon>Pseudomonadati</taxon>
        <taxon>Bacteroidota</taxon>
        <taxon>Flavobacteriia</taxon>
        <taxon>Flavobacteriales</taxon>
        <taxon>Flavobacteriaceae</taxon>
        <taxon>Cerina</taxon>
    </lineage>
</organism>
<protein>
    <submittedName>
        <fullName evidence="2">DUF308 domain-containing protein</fullName>
    </submittedName>
</protein>
<evidence type="ECO:0000256" key="1">
    <source>
        <dbReference type="SAM" id="Phobius"/>
    </source>
</evidence>
<sequence>METSFLKTLKQAIKHWYIPLLVGIFFVIVSIVAFTSPAGSLLTLSLLFSLSFLFGGLSEIVFSIANKDQLDNWGWSLAFGAITLIVGFLLLINPALSITVLAFYVGFVILFRSISTIGFAIDIKKYGNKKWGGLLILGILGTVVSFMLIWNPLYAGMSVVVLVALSFLFAGLFSILLSLQLRKLHRSSKKISAKLIERYDDLMKEIREERDDW</sequence>
<feature type="transmembrane region" description="Helical" evidence="1">
    <location>
        <begin position="41"/>
        <end position="62"/>
    </location>
</feature>
<evidence type="ECO:0000313" key="2">
    <source>
        <dbReference type="EMBL" id="MCG2461157.1"/>
    </source>
</evidence>
<gene>
    <name evidence="2" type="ORF">K8352_10395</name>
</gene>
<dbReference type="Proteomes" id="UP001200642">
    <property type="component" value="Unassembled WGS sequence"/>
</dbReference>
<keyword evidence="3" id="KW-1185">Reference proteome</keyword>
<keyword evidence="1" id="KW-0472">Membrane</keyword>
<name>A0AAE3EU66_9FLAO</name>
<dbReference type="EMBL" id="JAIRBC010000013">
    <property type="protein sequence ID" value="MCG2461157.1"/>
    <property type="molecule type" value="Genomic_DNA"/>
</dbReference>
<dbReference type="RefSeq" id="WP_317902304.1">
    <property type="nucleotide sequence ID" value="NZ_JAIRBC010000013.1"/>
</dbReference>
<keyword evidence="1" id="KW-1133">Transmembrane helix</keyword>
<feature type="transmembrane region" description="Helical" evidence="1">
    <location>
        <begin position="16"/>
        <end position="35"/>
    </location>
</feature>
<comment type="caution">
    <text evidence="2">The sequence shown here is derived from an EMBL/GenBank/DDBJ whole genome shotgun (WGS) entry which is preliminary data.</text>
</comment>